<dbReference type="EMBL" id="MF418659">
    <property type="protein sequence ID" value="ATL76573.1"/>
    <property type="molecule type" value="Genomic_DNA"/>
</dbReference>
<name>A0A291S813_CHEAL</name>
<proteinExistence type="predicted"/>
<sequence>MSGSFGGIESRKEFTYPNNKKTLESCIKGISERHGALLRGARMASFIYFSCSNFRYYCVRRLGSFRTINDWAGGSICNPFGNITMVFFSCISNTSYSTKVIRRSFNGFSTRGIINRSFFRKCIPKSISASSSYNCLFGWYRSSPLAGYWSNITYIPNFRSFY</sequence>
<geneLocation type="plastid" evidence="1"/>
<dbReference type="AlphaFoldDB" id="A0A291S813"/>
<organism evidence="1">
    <name type="scientific">Chenopodium album</name>
    <name type="common">Fat hen</name>
    <dbReference type="NCBI Taxonomy" id="3559"/>
    <lineage>
        <taxon>Eukaryota</taxon>
        <taxon>Viridiplantae</taxon>
        <taxon>Streptophyta</taxon>
        <taxon>Embryophyta</taxon>
        <taxon>Tracheophyta</taxon>
        <taxon>Spermatophyta</taxon>
        <taxon>Magnoliopsida</taxon>
        <taxon>eudicotyledons</taxon>
        <taxon>Gunneridae</taxon>
        <taxon>Pentapetalae</taxon>
        <taxon>Caryophyllales</taxon>
        <taxon>Chenopodiaceae</taxon>
        <taxon>Chenopodioideae</taxon>
        <taxon>Atripliceae</taxon>
        <taxon>Chenopodium</taxon>
    </lineage>
</organism>
<reference evidence="1" key="1">
    <citation type="submission" date="2017-06" db="EMBL/GenBank/DDBJ databases">
        <title>Complete Chloroplast Genome Sequence of Chenopodium album.</title>
        <authorList>
            <person name="Jashmi R.K."/>
            <person name="Thongam B."/>
        </authorList>
    </citation>
    <scope>NUCLEOTIDE SEQUENCE</scope>
    <source>
        <tissue evidence="1">Leaf</tissue>
    </source>
</reference>
<accession>A0A291S813</accession>
<protein>
    <submittedName>
        <fullName evidence="1">Cytochrome b6/f complex subunit IV</fullName>
    </submittedName>
</protein>
<gene>
    <name evidence="1" type="primary">petD</name>
</gene>
<evidence type="ECO:0000313" key="1">
    <source>
        <dbReference type="EMBL" id="ATL76573.1"/>
    </source>
</evidence>
<keyword evidence="1" id="KW-0934">Plastid</keyword>